<evidence type="ECO:0000313" key="3">
    <source>
        <dbReference type="Proteomes" id="UP000256952"/>
    </source>
</evidence>
<dbReference type="Proteomes" id="UP000256952">
    <property type="component" value="Chromosome CBM2613_a"/>
</dbReference>
<evidence type="ECO:0000256" key="1">
    <source>
        <dbReference type="SAM" id="MobiDB-lite"/>
    </source>
</evidence>
<sequence>MLRGLRLRLRWHFGGSFRRYCGRRYPFKELVTGIAQGLWRLCFPNDAHRRATLPELAAEIGEIRVAGNQAKLVSAVVEHSFQRIQRQCNVGGVLAGGVLILEARRKCLANQRVLPCLAQRILVAITPTQDYPPELGDDAKGVVQYLWRRVIAVNQYSNARLGSRDGCAHLIVRRVAEDVAMIMADSERLAAVVRDTGKPAIAKARVSALADASRAVPSAALIEAVPDLVGLTDIADAVGMSRQNVRKLVLAKLEGIFPKQPLRSLIAERDPGPAHSKSFGSKSIDAPEQQVGAHAPTLCRRGDSDQCDDRSLIERKVSSEYHSCQLT</sequence>
<name>A0A976AX00_9BURK</name>
<proteinExistence type="predicted"/>
<accession>A0A976AX00</accession>
<dbReference type="EMBL" id="OFTH01000018">
    <property type="protein sequence ID" value="SOZ59747.1"/>
    <property type="molecule type" value="Genomic_DNA"/>
</dbReference>
<reference evidence="2 3" key="1">
    <citation type="submission" date="2018-01" db="EMBL/GenBank/DDBJ databases">
        <authorList>
            <person name="Clerissi C."/>
        </authorList>
    </citation>
    <scope>NUCLEOTIDE SEQUENCE [LARGE SCALE GENOMIC DNA]</scope>
    <source>
        <strain evidence="2">Cupriavidus taiwanensis STM 8556</strain>
    </source>
</reference>
<dbReference type="AlphaFoldDB" id="A0A976AX00"/>
<comment type="caution">
    <text evidence="2">The sequence shown here is derived from an EMBL/GenBank/DDBJ whole genome shotgun (WGS) entry which is preliminary data.</text>
</comment>
<protein>
    <submittedName>
        <fullName evidence="2">Uncharacterized protein</fullName>
    </submittedName>
</protein>
<organism evidence="2 3">
    <name type="scientific">Cupriavidus taiwanensis</name>
    <dbReference type="NCBI Taxonomy" id="164546"/>
    <lineage>
        <taxon>Bacteria</taxon>
        <taxon>Pseudomonadati</taxon>
        <taxon>Pseudomonadota</taxon>
        <taxon>Betaproteobacteria</taxon>
        <taxon>Burkholderiales</taxon>
        <taxon>Burkholderiaceae</taxon>
        <taxon>Cupriavidus</taxon>
    </lineage>
</organism>
<feature type="region of interest" description="Disordered" evidence="1">
    <location>
        <begin position="264"/>
        <end position="305"/>
    </location>
</feature>
<evidence type="ECO:0000313" key="2">
    <source>
        <dbReference type="EMBL" id="SOZ59747.1"/>
    </source>
</evidence>
<gene>
    <name evidence="2" type="ORF">CBM2613_A250360</name>
</gene>